<dbReference type="PANTHER" id="PTHR43394">
    <property type="entry name" value="ATP-DEPENDENT PERMEASE MDL1, MITOCHONDRIAL"/>
    <property type="match status" value="1"/>
</dbReference>
<keyword evidence="11" id="KW-1185">Reference proteome</keyword>
<feature type="transmembrane region" description="Helical" evidence="7">
    <location>
        <begin position="12"/>
        <end position="33"/>
    </location>
</feature>
<dbReference type="PANTHER" id="PTHR43394:SF1">
    <property type="entry name" value="ATP-BINDING CASSETTE SUB-FAMILY B MEMBER 10, MITOCHONDRIAL"/>
    <property type="match status" value="1"/>
</dbReference>
<evidence type="ECO:0000256" key="1">
    <source>
        <dbReference type="ARBA" id="ARBA00004651"/>
    </source>
</evidence>
<dbReference type="Gene3D" id="3.40.50.300">
    <property type="entry name" value="P-loop containing nucleotide triphosphate hydrolases"/>
    <property type="match status" value="1"/>
</dbReference>
<dbReference type="InterPro" id="IPR011527">
    <property type="entry name" value="ABC1_TM_dom"/>
</dbReference>
<evidence type="ECO:0000256" key="4">
    <source>
        <dbReference type="ARBA" id="ARBA00022840"/>
    </source>
</evidence>
<keyword evidence="5 7" id="KW-1133">Transmembrane helix</keyword>
<dbReference type="CDD" id="cd18548">
    <property type="entry name" value="ABC_6TM_Tm287_like"/>
    <property type="match status" value="1"/>
</dbReference>
<keyword evidence="2 7" id="KW-0812">Transmembrane</keyword>
<dbReference type="GO" id="GO:0005524">
    <property type="term" value="F:ATP binding"/>
    <property type="evidence" value="ECO:0007669"/>
    <property type="project" value="UniProtKB-KW"/>
</dbReference>
<dbReference type="PROSITE" id="PS50893">
    <property type="entry name" value="ABC_TRANSPORTER_2"/>
    <property type="match status" value="1"/>
</dbReference>
<proteinExistence type="predicted"/>
<dbReference type="SUPFAM" id="SSF90123">
    <property type="entry name" value="ABC transporter transmembrane region"/>
    <property type="match status" value="1"/>
</dbReference>
<organism evidence="10 11">
    <name type="scientific">Pseudonocardia xishanensis</name>
    <dbReference type="NCBI Taxonomy" id="630995"/>
    <lineage>
        <taxon>Bacteria</taxon>
        <taxon>Bacillati</taxon>
        <taxon>Actinomycetota</taxon>
        <taxon>Actinomycetes</taxon>
        <taxon>Pseudonocardiales</taxon>
        <taxon>Pseudonocardiaceae</taxon>
        <taxon>Pseudonocardia</taxon>
    </lineage>
</organism>
<comment type="caution">
    <text evidence="10">The sequence shown here is derived from an EMBL/GenBank/DDBJ whole genome shotgun (WGS) entry which is preliminary data.</text>
</comment>
<evidence type="ECO:0000256" key="2">
    <source>
        <dbReference type="ARBA" id="ARBA00022692"/>
    </source>
</evidence>
<dbReference type="InterPro" id="IPR003593">
    <property type="entry name" value="AAA+_ATPase"/>
</dbReference>
<gene>
    <name evidence="10" type="ORF">GCM10023175_48830</name>
</gene>
<evidence type="ECO:0000256" key="5">
    <source>
        <dbReference type="ARBA" id="ARBA00022989"/>
    </source>
</evidence>
<comment type="subcellular location">
    <subcellularLocation>
        <location evidence="1">Cell membrane</location>
        <topology evidence="1">Multi-pass membrane protein</topology>
    </subcellularLocation>
</comment>
<dbReference type="EMBL" id="BAABGT010000075">
    <property type="protein sequence ID" value="GAA4553277.1"/>
    <property type="molecule type" value="Genomic_DNA"/>
</dbReference>
<feature type="domain" description="ABC transporter" evidence="8">
    <location>
        <begin position="334"/>
        <end position="569"/>
    </location>
</feature>
<evidence type="ECO:0000256" key="6">
    <source>
        <dbReference type="ARBA" id="ARBA00023136"/>
    </source>
</evidence>
<dbReference type="Pfam" id="PF00005">
    <property type="entry name" value="ABC_tran"/>
    <property type="match status" value="1"/>
</dbReference>
<dbReference type="SUPFAM" id="SSF52540">
    <property type="entry name" value="P-loop containing nucleoside triphosphate hydrolases"/>
    <property type="match status" value="1"/>
</dbReference>
<dbReference type="InterPro" id="IPR027417">
    <property type="entry name" value="P-loop_NTPase"/>
</dbReference>
<reference evidence="11" key="1">
    <citation type="journal article" date="2019" name="Int. J. Syst. Evol. Microbiol.">
        <title>The Global Catalogue of Microorganisms (GCM) 10K type strain sequencing project: providing services to taxonomists for standard genome sequencing and annotation.</title>
        <authorList>
            <consortium name="The Broad Institute Genomics Platform"/>
            <consortium name="The Broad Institute Genome Sequencing Center for Infectious Disease"/>
            <person name="Wu L."/>
            <person name="Ma J."/>
        </authorList>
    </citation>
    <scope>NUCLEOTIDE SEQUENCE [LARGE SCALE GENOMIC DNA]</scope>
    <source>
        <strain evidence="11">JCM 17906</strain>
    </source>
</reference>
<dbReference type="PROSITE" id="PS50929">
    <property type="entry name" value="ABC_TM1F"/>
    <property type="match status" value="1"/>
</dbReference>
<dbReference type="InterPro" id="IPR036640">
    <property type="entry name" value="ABC1_TM_sf"/>
</dbReference>
<dbReference type="Pfam" id="PF00664">
    <property type="entry name" value="ABC_membrane"/>
    <property type="match status" value="1"/>
</dbReference>
<keyword evidence="6 7" id="KW-0472">Membrane</keyword>
<protein>
    <submittedName>
        <fullName evidence="10">ABC transporter ATP-binding protein</fullName>
    </submittedName>
</protein>
<keyword evidence="3" id="KW-0547">Nucleotide-binding</keyword>
<feature type="transmembrane region" description="Helical" evidence="7">
    <location>
        <begin position="133"/>
        <end position="151"/>
    </location>
</feature>
<feature type="domain" description="ABC transmembrane type-1" evidence="9">
    <location>
        <begin position="18"/>
        <end position="300"/>
    </location>
</feature>
<feature type="transmembrane region" description="Helical" evidence="7">
    <location>
        <begin position="240"/>
        <end position="261"/>
    </location>
</feature>
<dbReference type="InterPro" id="IPR039421">
    <property type="entry name" value="Type_1_exporter"/>
</dbReference>
<accession>A0ABP8RX90</accession>
<feature type="transmembrane region" description="Helical" evidence="7">
    <location>
        <begin position="157"/>
        <end position="180"/>
    </location>
</feature>
<dbReference type="InterPro" id="IPR017871">
    <property type="entry name" value="ABC_transporter-like_CS"/>
</dbReference>
<dbReference type="PROSITE" id="PS00211">
    <property type="entry name" value="ABC_TRANSPORTER_1"/>
    <property type="match status" value="1"/>
</dbReference>
<feature type="transmembrane region" description="Helical" evidence="7">
    <location>
        <begin position="53"/>
        <end position="78"/>
    </location>
</feature>
<dbReference type="SMART" id="SM00382">
    <property type="entry name" value="AAA"/>
    <property type="match status" value="1"/>
</dbReference>
<keyword evidence="4 10" id="KW-0067">ATP-binding</keyword>
<dbReference type="RefSeq" id="WP_345423018.1">
    <property type="nucleotide sequence ID" value="NZ_BAABGT010000075.1"/>
</dbReference>
<feature type="transmembrane region" description="Helical" evidence="7">
    <location>
        <begin position="273"/>
        <end position="298"/>
    </location>
</feature>
<dbReference type="Proteomes" id="UP001501598">
    <property type="component" value="Unassembled WGS sequence"/>
</dbReference>
<name>A0ABP8RX90_9PSEU</name>
<evidence type="ECO:0000256" key="3">
    <source>
        <dbReference type="ARBA" id="ARBA00022741"/>
    </source>
</evidence>
<evidence type="ECO:0000313" key="11">
    <source>
        <dbReference type="Proteomes" id="UP001501598"/>
    </source>
</evidence>
<evidence type="ECO:0000256" key="7">
    <source>
        <dbReference type="SAM" id="Phobius"/>
    </source>
</evidence>
<evidence type="ECO:0000313" key="10">
    <source>
        <dbReference type="EMBL" id="GAA4553277.1"/>
    </source>
</evidence>
<dbReference type="Gene3D" id="1.20.1560.10">
    <property type="entry name" value="ABC transporter type 1, transmembrane domain"/>
    <property type="match status" value="1"/>
</dbReference>
<evidence type="ECO:0000259" key="8">
    <source>
        <dbReference type="PROSITE" id="PS50893"/>
    </source>
</evidence>
<dbReference type="InterPro" id="IPR003439">
    <property type="entry name" value="ABC_transporter-like_ATP-bd"/>
</dbReference>
<evidence type="ECO:0000259" key="9">
    <source>
        <dbReference type="PROSITE" id="PS50929"/>
    </source>
</evidence>
<sequence length="577" mass="61931">MLLRLLRLHLGPYSRPLLAIVALQLVGTMAALYLPSLNAQIIDRGIARGDTGYILSTGGWMLVVSLVQIVCSVAAVYVGSRTAMGFGRDLRGALFHRVGEFSVREVNLFGAPSLITRGTNDVQQVQMLVQMSATMMVTAPIMCVGGVIMALQEDVGLSWLVGVSVPVLAISIGLVIVRMVPKFRLMQTRIDAVNRILREQITGIRVVRAFVREPEETARFGVANADVTAVATAAGRLQALIFPIVMLVLNVSSVAVLWFGAMRIDAGEMQIGALTAFLAYLLQILMAVMMATFMAIMIPRASVCAERISEVLDTESSVAPPEVPRESPPRRGLLEFRDTTFSYPGAASPVLRHVSFVAHPGETTAIIGSTGSGKTTLVSMVPRLFDATGGAVLVDGVDVRELDPEDLWRRIGLIPQKPYLFSGTVASNLRYGDPAATDADLWAALEIAQAADFVRAMPEGLDSPISQGGTNVSGGQRQRLAIARALVKRPEIYLFDDSFSALDLTTDARLRAALRPVTAGSTVVIVAQRVSTIRAADRIVVLEDGAVVGSGTHDELLEHCPTYVEIVESQLSVEEAA</sequence>